<protein>
    <recommendedName>
        <fullName evidence="6">Amino acid permease/ SLC12A domain-containing protein</fullName>
    </recommendedName>
</protein>
<dbReference type="EMBL" id="WWBZ02000001">
    <property type="protein sequence ID" value="KAF4314368.1"/>
    <property type="molecule type" value="Genomic_DNA"/>
</dbReference>
<accession>A0A8H4NBG6</accession>
<comment type="caution">
    <text evidence="7">The sequence shown here is derived from an EMBL/GenBank/DDBJ whole genome shotgun (WGS) entry which is preliminary data.</text>
</comment>
<reference evidence="7" key="1">
    <citation type="submission" date="2020-04" db="EMBL/GenBank/DDBJ databases">
        <title>Genome Assembly and Annotation of Botryosphaeria dothidea sdau 11-99, a Latent Pathogen of Apple Fruit Ring Rot in China.</title>
        <authorList>
            <person name="Yu C."/>
            <person name="Diao Y."/>
            <person name="Lu Q."/>
            <person name="Zhao J."/>
            <person name="Cui S."/>
            <person name="Peng C."/>
            <person name="He B."/>
            <person name="Liu H."/>
        </authorList>
    </citation>
    <scope>NUCLEOTIDE SEQUENCE [LARGE SCALE GENOMIC DNA]</scope>
    <source>
        <strain evidence="7">Sdau11-99</strain>
    </source>
</reference>
<dbReference type="Pfam" id="PF00324">
    <property type="entry name" value="AA_permease"/>
    <property type="match status" value="1"/>
</dbReference>
<evidence type="ECO:0000313" key="8">
    <source>
        <dbReference type="Proteomes" id="UP000572817"/>
    </source>
</evidence>
<keyword evidence="4 5" id="KW-0472">Membrane</keyword>
<dbReference type="PANTHER" id="PTHR43341">
    <property type="entry name" value="AMINO ACID PERMEASE"/>
    <property type="match status" value="1"/>
</dbReference>
<dbReference type="PIRSF" id="PIRSF006060">
    <property type="entry name" value="AA_transporter"/>
    <property type="match status" value="1"/>
</dbReference>
<comment type="subcellular location">
    <subcellularLocation>
        <location evidence="1">Membrane</location>
        <topology evidence="1">Multi-pass membrane protein</topology>
    </subcellularLocation>
</comment>
<feature type="transmembrane region" description="Helical" evidence="5">
    <location>
        <begin position="155"/>
        <end position="175"/>
    </location>
</feature>
<dbReference type="OrthoDB" id="10062876at2759"/>
<keyword evidence="2 5" id="KW-0812">Transmembrane</keyword>
<dbReference type="Gene3D" id="1.20.1740.10">
    <property type="entry name" value="Amino acid/polyamine transporter I"/>
    <property type="match status" value="1"/>
</dbReference>
<dbReference type="Proteomes" id="UP000572817">
    <property type="component" value="Unassembled WGS sequence"/>
</dbReference>
<feature type="transmembrane region" description="Helical" evidence="5">
    <location>
        <begin position="328"/>
        <end position="355"/>
    </location>
</feature>
<feature type="domain" description="Amino acid permease/ SLC12A" evidence="6">
    <location>
        <begin position="6"/>
        <end position="430"/>
    </location>
</feature>
<dbReference type="InterPro" id="IPR050524">
    <property type="entry name" value="APC_YAT"/>
</dbReference>
<feature type="transmembrane region" description="Helical" evidence="5">
    <location>
        <begin position="250"/>
        <end position="271"/>
    </location>
</feature>
<keyword evidence="8" id="KW-1185">Reference proteome</keyword>
<feature type="transmembrane region" description="Helical" evidence="5">
    <location>
        <begin position="108"/>
        <end position="127"/>
    </location>
</feature>
<organism evidence="7 8">
    <name type="scientific">Botryosphaeria dothidea</name>
    <dbReference type="NCBI Taxonomy" id="55169"/>
    <lineage>
        <taxon>Eukaryota</taxon>
        <taxon>Fungi</taxon>
        <taxon>Dikarya</taxon>
        <taxon>Ascomycota</taxon>
        <taxon>Pezizomycotina</taxon>
        <taxon>Dothideomycetes</taxon>
        <taxon>Dothideomycetes incertae sedis</taxon>
        <taxon>Botryosphaeriales</taxon>
        <taxon>Botryosphaeriaceae</taxon>
        <taxon>Botryosphaeria</taxon>
    </lineage>
</organism>
<dbReference type="GO" id="GO:0016020">
    <property type="term" value="C:membrane"/>
    <property type="evidence" value="ECO:0007669"/>
    <property type="project" value="UniProtKB-SubCell"/>
</dbReference>
<feature type="transmembrane region" description="Helical" evidence="5">
    <location>
        <begin position="74"/>
        <end position="96"/>
    </location>
</feature>
<dbReference type="AlphaFoldDB" id="A0A8H4NBG6"/>
<evidence type="ECO:0000259" key="6">
    <source>
        <dbReference type="Pfam" id="PF00324"/>
    </source>
</evidence>
<evidence type="ECO:0000256" key="2">
    <source>
        <dbReference type="ARBA" id="ARBA00022692"/>
    </source>
</evidence>
<feature type="transmembrane region" description="Helical" evidence="5">
    <location>
        <begin position="299"/>
        <end position="316"/>
    </location>
</feature>
<dbReference type="InterPro" id="IPR004841">
    <property type="entry name" value="AA-permease/SLC12A_dom"/>
</dbReference>
<feature type="transmembrane region" description="Helical" evidence="5">
    <location>
        <begin position="196"/>
        <end position="217"/>
    </location>
</feature>
<dbReference type="PANTHER" id="PTHR43341:SF6">
    <property type="entry name" value="AMINO ACID TRANSPORTER (EUROFUNG)"/>
    <property type="match status" value="1"/>
</dbReference>
<feature type="transmembrane region" description="Helical" evidence="5">
    <location>
        <begin position="402"/>
        <end position="422"/>
    </location>
</feature>
<evidence type="ECO:0000256" key="5">
    <source>
        <dbReference type="SAM" id="Phobius"/>
    </source>
</evidence>
<evidence type="ECO:0000313" key="7">
    <source>
        <dbReference type="EMBL" id="KAF4314368.1"/>
    </source>
</evidence>
<feature type="transmembrane region" description="Helical" evidence="5">
    <location>
        <begin position="46"/>
        <end position="68"/>
    </location>
</feature>
<evidence type="ECO:0000256" key="4">
    <source>
        <dbReference type="ARBA" id="ARBA00023136"/>
    </source>
</evidence>
<sequence length="481" mass="53622">MQSCIVGLVNNCLAEMTTFMPVSAAFIQHADVWVDKAMGFMVGWNFFLFEALLIPFEITAFDLILTFWSDEIPSAAIISACIVLYGITNILAVKYFGEAEFWLSIGKIFLIMLLFSFTFVTMCGGNPQGHAYGFSNWSKPFPFVEYLSTGDLGRFQGFLGALWQAAFIVVGPEYIATCAGETQKPRKTLSNAFKQVYWRFGVFFVGGALCVGIVLPANDPTLVSVFSAGNTGTGASSPFVMAMRNMEVAVLPHIINALLLTSVYSAGNCYVYTTCRSLYGLASNGHAPKIFLKTTKKGVPYNCLVVALAFACLSYLKLNSGAMKVLTWLTNLITGGTIVTYITITINYIFFYRALKAQNYDRDSLPYKGWFQPYSAWIALGWMTFIEIFYGYAVFLDGNWDIGSFFSSYTMAFVAICLFSGWKTLKRTKFVNPEEADLVWARPIIDQHEALFAEAEDVGFWQSVRRFLKLDKLGHSFLSKA</sequence>
<proteinExistence type="predicted"/>
<dbReference type="GO" id="GO:0015171">
    <property type="term" value="F:amino acid transmembrane transporter activity"/>
    <property type="evidence" value="ECO:0007669"/>
    <property type="project" value="TreeGrafter"/>
</dbReference>
<evidence type="ECO:0000256" key="3">
    <source>
        <dbReference type="ARBA" id="ARBA00022989"/>
    </source>
</evidence>
<feature type="transmembrane region" description="Helical" evidence="5">
    <location>
        <begin position="376"/>
        <end position="396"/>
    </location>
</feature>
<keyword evidence="3 5" id="KW-1133">Transmembrane helix</keyword>
<gene>
    <name evidence="7" type="ORF">GTA08_BOTSDO01299</name>
</gene>
<name>A0A8H4NBG6_9PEZI</name>
<evidence type="ECO:0000256" key="1">
    <source>
        <dbReference type="ARBA" id="ARBA00004141"/>
    </source>
</evidence>